<dbReference type="Proteomes" id="UP000494206">
    <property type="component" value="Unassembled WGS sequence"/>
</dbReference>
<evidence type="ECO:0000259" key="1">
    <source>
        <dbReference type="Pfam" id="PF00144"/>
    </source>
</evidence>
<dbReference type="AlphaFoldDB" id="A0A8S1EII5"/>
<feature type="domain" description="Beta-lactamase-related" evidence="1">
    <location>
        <begin position="31"/>
        <end position="378"/>
    </location>
</feature>
<evidence type="ECO:0000313" key="3">
    <source>
        <dbReference type="Proteomes" id="UP000494206"/>
    </source>
</evidence>
<reference evidence="2 3" key="1">
    <citation type="submission" date="2020-04" db="EMBL/GenBank/DDBJ databases">
        <authorList>
            <person name="Laetsch R D."/>
            <person name="Stevens L."/>
            <person name="Kumar S."/>
            <person name="Blaxter L. M."/>
        </authorList>
    </citation>
    <scope>NUCLEOTIDE SEQUENCE [LARGE SCALE GENOMIC DNA]</scope>
</reference>
<dbReference type="EMBL" id="CADEPM010000002">
    <property type="protein sequence ID" value="CAB3401010.1"/>
    <property type="molecule type" value="Genomic_DNA"/>
</dbReference>
<keyword evidence="3" id="KW-1185">Reference proteome</keyword>
<evidence type="ECO:0000313" key="2">
    <source>
        <dbReference type="EMBL" id="CAB3401010.1"/>
    </source>
</evidence>
<protein>
    <recommendedName>
        <fullName evidence="1">Beta-lactamase-related domain-containing protein</fullName>
    </recommendedName>
</protein>
<gene>
    <name evidence="2" type="ORF">CBOVIS_LOCUS3822</name>
</gene>
<dbReference type="Pfam" id="PF00144">
    <property type="entry name" value="Beta-lactamase"/>
    <property type="match status" value="1"/>
</dbReference>
<dbReference type="Gene3D" id="3.40.710.10">
    <property type="entry name" value="DD-peptidase/beta-lactamase superfamily"/>
    <property type="match status" value="1"/>
</dbReference>
<name>A0A8S1EII5_9PELO</name>
<dbReference type="SUPFAM" id="SSF56601">
    <property type="entry name" value="beta-lactamase/transpeptidase-like"/>
    <property type="match status" value="1"/>
</dbReference>
<dbReference type="InterPro" id="IPR012338">
    <property type="entry name" value="Beta-lactam/transpept-like"/>
</dbReference>
<dbReference type="InterPro" id="IPR001466">
    <property type="entry name" value="Beta-lactam-related"/>
</dbReference>
<dbReference type="PANTHER" id="PTHR43319">
    <property type="entry name" value="BETA-LACTAMASE-RELATED"/>
    <property type="match status" value="1"/>
</dbReference>
<dbReference type="OrthoDB" id="5946976at2759"/>
<sequence length="405" mass="47051">MAGVQNEKIEFDEFHIKGEVHPYYKKVADIFRQNFENDLEHAGASFAVYYKNELLINIYGGYRNVNEMLPWENETMSVCFSTTKSISSVILAYILDKYHISYDTKIISFWPEFGSNGKEEITILDATLHQAGLAYFNEKLTREDILDHEKISKMFENATPMIEKGNIIYHALTFGLLLEQIIRRIDEKKRSIAQILDEDFIAKYDIKDLSIGLKNRKDNEKVAILTKLDEKMVQKQAERNPKAYELYMSGDNIHHQKLYEIFSWITTDDYNLIENRLLPMPSNMGISSAKALAKFHSLLSTKRILSTQFYKLFEKPVLENAFDHGIGYTESKGYGFQFTKNPLNQWVFGHSGFGGQNVRVDMHNELTFAYISNGLKIEDADMVLPWNNLVKEVYNIFERVPNYEI</sequence>
<dbReference type="PANTHER" id="PTHR43319:SF1">
    <property type="entry name" value="BETA-LACTAMASE-RELATED DOMAIN-CONTAINING PROTEIN"/>
    <property type="match status" value="1"/>
</dbReference>
<dbReference type="InterPro" id="IPR052907">
    <property type="entry name" value="Beta-lactamase/esterase"/>
</dbReference>
<accession>A0A8S1EII5</accession>
<organism evidence="2 3">
    <name type="scientific">Caenorhabditis bovis</name>
    <dbReference type="NCBI Taxonomy" id="2654633"/>
    <lineage>
        <taxon>Eukaryota</taxon>
        <taxon>Metazoa</taxon>
        <taxon>Ecdysozoa</taxon>
        <taxon>Nematoda</taxon>
        <taxon>Chromadorea</taxon>
        <taxon>Rhabditida</taxon>
        <taxon>Rhabditina</taxon>
        <taxon>Rhabditomorpha</taxon>
        <taxon>Rhabditoidea</taxon>
        <taxon>Rhabditidae</taxon>
        <taxon>Peloderinae</taxon>
        <taxon>Caenorhabditis</taxon>
    </lineage>
</organism>
<proteinExistence type="predicted"/>
<comment type="caution">
    <text evidence="2">The sequence shown here is derived from an EMBL/GenBank/DDBJ whole genome shotgun (WGS) entry which is preliminary data.</text>
</comment>